<dbReference type="InterPro" id="IPR013320">
    <property type="entry name" value="ConA-like_dom_sf"/>
</dbReference>
<feature type="non-terminal residue" evidence="3">
    <location>
        <position position="224"/>
    </location>
</feature>
<proteinExistence type="predicted"/>
<dbReference type="CDD" id="cd00110">
    <property type="entry name" value="LamG"/>
    <property type="match status" value="1"/>
</dbReference>
<accession>A0A0B6YGM9</accession>
<evidence type="ECO:0000259" key="2">
    <source>
        <dbReference type="PROSITE" id="PS50025"/>
    </source>
</evidence>
<organism evidence="3">
    <name type="scientific">Arion vulgaris</name>
    <dbReference type="NCBI Taxonomy" id="1028688"/>
    <lineage>
        <taxon>Eukaryota</taxon>
        <taxon>Metazoa</taxon>
        <taxon>Spiralia</taxon>
        <taxon>Lophotrochozoa</taxon>
        <taxon>Mollusca</taxon>
        <taxon>Gastropoda</taxon>
        <taxon>Heterobranchia</taxon>
        <taxon>Euthyneura</taxon>
        <taxon>Panpulmonata</taxon>
        <taxon>Eupulmonata</taxon>
        <taxon>Stylommatophora</taxon>
        <taxon>Helicina</taxon>
        <taxon>Arionoidea</taxon>
        <taxon>Arionidae</taxon>
        <taxon>Arion</taxon>
    </lineage>
</organism>
<dbReference type="SUPFAM" id="SSF49899">
    <property type="entry name" value="Concanavalin A-like lectins/glucanases"/>
    <property type="match status" value="2"/>
</dbReference>
<comment type="caution">
    <text evidence="1">Lacks conserved residue(s) required for the propagation of feature annotation.</text>
</comment>
<protein>
    <recommendedName>
        <fullName evidence="2">Laminin G domain-containing protein</fullName>
    </recommendedName>
</protein>
<dbReference type="PANTHER" id="PTHR15036">
    <property type="entry name" value="PIKACHURIN-LIKE PROTEIN"/>
    <property type="match status" value="1"/>
</dbReference>
<dbReference type="AlphaFoldDB" id="A0A0B6YGM9"/>
<dbReference type="InterPro" id="IPR050372">
    <property type="entry name" value="Neurexin-related_CASP"/>
</dbReference>
<evidence type="ECO:0000313" key="3">
    <source>
        <dbReference type="EMBL" id="CEK54675.1"/>
    </source>
</evidence>
<feature type="domain" description="Laminin G" evidence="2">
    <location>
        <begin position="87"/>
        <end position="224"/>
    </location>
</feature>
<feature type="non-terminal residue" evidence="3">
    <location>
        <position position="1"/>
    </location>
</feature>
<dbReference type="EMBL" id="HACG01007810">
    <property type="protein sequence ID" value="CEK54675.1"/>
    <property type="molecule type" value="Transcribed_RNA"/>
</dbReference>
<dbReference type="SMART" id="SM00282">
    <property type="entry name" value="LamG"/>
    <property type="match status" value="1"/>
</dbReference>
<dbReference type="GO" id="GO:0016020">
    <property type="term" value="C:membrane"/>
    <property type="evidence" value="ECO:0007669"/>
    <property type="project" value="UniProtKB-SubCell"/>
</dbReference>
<gene>
    <name evidence="3" type="primary">ORF23383</name>
</gene>
<dbReference type="Gene3D" id="2.60.120.200">
    <property type="match status" value="2"/>
</dbReference>
<dbReference type="PROSITE" id="PS50025">
    <property type="entry name" value="LAM_G_DOMAIN"/>
    <property type="match status" value="1"/>
</dbReference>
<name>A0A0B6YGM9_9EUPU</name>
<dbReference type="Pfam" id="PF00054">
    <property type="entry name" value="Laminin_G_1"/>
    <property type="match status" value="1"/>
</dbReference>
<sequence>EQLAEQKVASMAAGCSHLNLNENSTIFLAGSNNMYQIPNGITRQNFSGCLGDVFLDGKRLGAYNFKTNVPEHCEACKEVPGVNLGSSKVYVFNGRGFAQFQVRDYNSFRTKVELYFKTFWEDSRIFFVGNTALGDYLSIELKGGRVFVHFYMGGNSATHGQTVNTYNNNQWTKVTFDRNLLKAVLRVQSEKIDLTAAGPNNGLDIPGAYLYFGGVPTTLQEENF</sequence>
<evidence type="ECO:0000256" key="1">
    <source>
        <dbReference type="PROSITE-ProRule" id="PRU00122"/>
    </source>
</evidence>
<dbReference type="InterPro" id="IPR001791">
    <property type="entry name" value="Laminin_G"/>
</dbReference>
<reference evidence="3" key="1">
    <citation type="submission" date="2014-12" db="EMBL/GenBank/DDBJ databases">
        <title>Insight into the proteome of Arion vulgaris.</title>
        <authorList>
            <person name="Aradska J."/>
            <person name="Bulat T."/>
            <person name="Smidak R."/>
            <person name="Sarate P."/>
            <person name="Gangsoo J."/>
            <person name="Sialana F."/>
            <person name="Bilban M."/>
            <person name="Lubec G."/>
        </authorList>
    </citation>
    <scope>NUCLEOTIDE SEQUENCE</scope>
    <source>
        <tissue evidence="3">Skin</tissue>
    </source>
</reference>
<dbReference type="PANTHER" id="PTHR15036:SF85">
    <property type="entry name" value="SP2353, ISOFORM A"/>
    <property type="match status" value="1"/>
</dbReference>